<feature type="domain" description="Sushi" evidence="9">
    <location>
        <begin position="237"/>
        <end position="296"/>
    </location>
</feature>
<evidence type="ECO:0000259" key="8">
    <source>
        <dbReference type="PROSITE" id="PS50026"/>
    </source>
</evidence>
<dbReference type="Gene3D" id="2.10.70.10">
    <property type="entry name" value="Complement Module, domain 1"/>
    <property type="match status" value="6"/>
</dbReference>
<dbReference type="InterPro" id="IPR049883">
    <property type="entry name" value="NOTCH1_EGF-like"/>
</dbReference>
<evidence type="ECO:0000256" key="3">
    <source>
        <dbReference type="ARBA" id="ARBA00022737"/>
    </source>
</evidence>
<feature type="domain" description="EGF-like" evidence="8">
    <location>
        <begin position="73"/>
        <end position="112"/>
    </location>
</feature>
<proteinExistence type="predicted"/>
<dbReference type="EMBL" id="JAFIRN010000010">
    <property type="protein sequence ID" value="KAG5841511.1"/>
    <property type="molecule type" value="Genomic_DNA"/>
</dbReference>
<dbReference type="InterPro" id="IPR000742">
    <property type="entry name" value="EGF"/>
</dbReference>
<evidence type="ECO:0000313" key="10">
    <source>
        <dbReference type="EMBL" id="KAG5841511.1"/>
    </source>
</evidence>
<keyword evidence="11" id="KW-1185">Reference proteome</keyword>
<evidence type="ECO:0000256" key="7">
    <source>
        <dbReference type="SAM" id="SignalP"/>
    </source>
</evidence>
<dbReference type="PROSITE" id="PS01187">
    <property type="entry name" value="EGF_CA"/>
    <property type="match status" value="1"/>
</dbReference>
<dbReference type="Gene3D" id="2.10.25.10">
    <property type="entry name" value="Laminin"/>
    <property type="match status" value="2"/>
</dbReference>
<evidence type="ECO:0008006" key="12">
    <source>
        <dbReference type="Google" id="ProtNLM"/>
    </source>
</evidence>
<name>A0A9D3RTP4_ANGAN</name>
<dbReference type="SMART" id="SM00181">
    <property type="entry name" value="EGF"/>
    <property type="match status" value="3"/>
</dbReference>
<dbReference type="PROSITE" id="PS01186">
    <property type="entry name" value="EGF_2"/>
    <property type="match status" value="1"/>
</dbReference>
<dbReference type="FunFam" id="2.10.25.10:FF:000038">
    <property type="entry name" value="Fibrillin 2"/>
    <property type="match status" value="1"/>
</dbReference>
<dbReference type="PROSITE" id="PS50923">
    <property type="entry name" value="SUSHI"/>
    <property type="match status" value="6"/>
</dbReference>
<protein>
    <recommendedName>
        <fullName evidence="12">Sushi domain containing 1</fullName>
    </recommendedName>
</protein>
<dbReference type="SUPFAM" id="SSF57196">
    <property type="entry name" value="EGF/Laminin"/>
    <property type="match status" value="1"/>
</dbReference>
<keyword evidence="3" id="KW-0677">Repeat</keyword>
<dbReference type="SMART" id="SM00032">
    <property type="entry name" value="CCP"/>
    <property type="match status" value="6"/>
</dbReference>
<gene>
    <name evidence="10" type="ORF">ANANG_G00200290</name>
</gene>
<accession>A0A9D3RTP4</accession>
<dbReference type="InterPro" id="IPR001881">
    <property type="entry name" value="EGF-like_Ca-bd_dom"/>
</dbReference>
<feature type="domain" description="Sushi" evidence="9">
    <location>
        <begin position="177"/>
        <end position="236"/>
    </location>
</feature>
<evidence type="ECO:0000256" key="4">
    <source>
        <dbReference type="ARBA" id="ARBA00023157"/>
    </source>
</evidence>
<feature type="domain" description="EGF-like" evidence="8">
    <location>
        <begin position="32"/>
        <end position="72"/>
    </location>
</feature>
<dbReference type="SMART" id="SM00179">
    <property type="entry name" value="EGF_CA"/>
    <property type="match status" value="2"/>
</dbReference>
<keyword evidence="4" id="KW-1015">Disulfide bond</keyword>
<dbReference type="PROSITE" id="PS00010">
    <property type="entry name" value="ASX_HYDROXYL"/>
    <property type="match status" value="2"/>
</dbReference>
<feature type="domain" description="Sushi" evidence="9">
    <location>
        <begin position="357"/>
        <end position="416"/>
    </location>
</feature>
<dbReference type="Proteomes" id="UP001044222">
    <property type="component" value="Chromosome 10"/>
</dbReference>
<dbReference type="InterPro" id="IPR035976">
    <property type="entry name" value="Sushi/SCR/CCP_sf"/>
</dbReference>
<dbReference type="InterPro" id="IPR000152">
    <property type="entry name" value="EGF-type_Asp/Asn_hydroxyl_site"/>
</dbReference>
<feature type="chain" id="PRO_5039280925" description="Sushi domain containing 1" evidence="7">
    <location>
        <begin position="26"/>
        <end position="610"/>
    </location>
</feature>
<dbReference type="SUPFAM" id="SSF57535">
    <property type="entry name" value="Complement control module/SCR domain"/>
    <property type="match status" value="6"/>
</dbReference>
<dbReference type="InterPro" id="IPR018097">
    <property type="entry name" value="EGF_Ca-bd_CS"/>
</dbReference>
<dbReference type="GO" id="GO:0005509">
    <property type="term" value="F:calcium ion binding"/>
    <property type="evidence" value="ECO:0007669"/>
    <property type="project" value="InterPro"/>
</dbReference>
<evidence type="ECO:0000259" key="9">
    <source>
        <dbReference type="PROSITE" id="PS50923"/>
    </source>
</evidence>
<dbReference type="PANTHER" id="PTHR45656:SF4">
    <property type="entry name" value="PROTEIN CBR-CLEC-78"/>
    <property type="match status" value="1"/>
</dbReference>
<sequence length="610" mass="66081">MEQTSWKRLLVAKAFLLYLTASVFKVRVAGTLEDVCATCHVNATCDDKMDGSGGKVCTCMYGFLGNGITQCQDKNECQAGGGKICGDHTVCHNTYGSFYCTCLRGYSPSNNLVIFIPNDGTQCKDIDECKVQGICGEGGWCTNVQGDFSCRCQAGYKVQNGSQPFHPHRDTAFCKAIDCGQPPSVTYATQLSGTGTRYGSVAKFGCLEGFFQKSGNNTAICGEKGVWESLSLVCEEIDCGDPPTLPHSVMTWNKASKVGTKVSYRCSAGFYSVGDGNISVCNTRGQWDKASMQCEEINCGPPAVFPNTDLLWDRTAVLGSVVHYACKHGFYLEGGRNHSTCTSAREWERTTVTCREINCGPPAVFPNTDLLWDRTAVLGSVVHYACKHGFYLEGGRNHSTCTSAREWERTTVTCREVDCGEPPALPHTERVWSGSGRIGTVVHYQCNTGFYNAGGDGPSVCTANGHWDVASLQCQEINCGPPAVFPNTDLLWDRTAVLGSVVHYACKHGFYLEGGRNHSTCTSAREWERTTVTCRARCGPPPRYPAGKWRGRTAAQPEAWRCIAAREGTGGGGGGACPSVRTRECGSRPHWSAEKSGLRSASWCCSMRSA</sequence>
<feature type="signal peptide" evidence="7">
    <location>
        <begin position="1"/>
        <end position="25"/>
    </location>
</feature>
<comment type="caution">
    <text evidence="10">The sequence shown here is derived from an EMBL/GenBank/DDBJ whole genome shotgun (WGS) entry which is preliminary data.</text>
</comment>
<dbReference type="PANTHER" id="PTHR45656">
    <property type="entry name" value="PROTEIN CBR-CLEC-78"/>
    <property type="match status" value="1"/>
</dbReference>
<dbReference type="Pfam" id="PF00084">
    <property type="entry name" value="Sushi"/>
    <property type="match status" value="6"/>
</dbReference>
<dbReference type="AlphaFoldDB" id="A0A9D3RTP4"/>
<dbReference type="InterPro" id="IPR009030">
    <property type="entry name" value="Growth_fac_rcpt_cys_sf"/>
</dbReference>
<feature type="domain" description="EGF-like" evidence="8">
    <location>
        <begin position="125"/>
        <end position="162"/>
    </location>
</feature>
<keyword evidence="1 5" id="KW-0245">EGF-like domain</keyword>
<feature type="domain" description="Sushi" evidence="9">
    <location>
        <begin position="297"/>
        <end position="356"/>
    </location>
</feature>
<dbReference type="InterPro" id="IPR000436">
    <property type="entry name" value="Sushi_SCR_CCP_dom"/>
</dbReference>
<dbReference type="PROSITE" id="PS50026">
    <property type="entry name" value="EGF_3"/>
    <property type="match status" value="3"/>
</dbReference>
<feature type="domain" description="Sushi" evidence="9">
    <location>
        <begin position="477"/>
        <end position="536"/>
    </location>
</feature>
<keyword evidence="6" id="KW-0768">Sushi</keyword>
<keyword evidence="2 7" id="KW-0732">Signal</keyword>
<evidence type="ECO:0000313" key="11">
    <source>
        <dbReference type="Proteomes" id="UP001044222"/>
    </source>
</evidence>
<evidence type="ECO:0000256" key="2">
    <source>
        <dbReference type="ARBA" id="ARBA00022729"/>
    </source>
</evidence>
<dbReference type="InterPro" id="IPR051277">
    <property type="entry name" value="SEZ6_CSMD_C4BPB_Regulators"/>
</dbReference>
<comment type="caution">
    <text evidence="5">Lacks conserved residue(s) required for the propagation of feature annotation.</text>
</comment>
<evidence type="ECO:0000256" key="5">
    <source>
        <dbReference type="PROSITE-ProRule" id="PRU00076"/>
    </source>
</evidence>
<organism evidence="10 11">
    <name type="scientific">Anguilla anguilla</name>
    <name type="common">European freshwater eel</name>
    <name type="synonym">Muraena anguilla</name>
    <dbReference type="NCBI Taxonomy" id="7936"/>
    <lineage>
        <taxon>Eukaryota</taxon>
        <taxon>Metazoa</taxon>
        <taxon>Chordata</taxon>
        <taxon>Craniata</taxon>
        <taxon>Vertebrata</taxon>
        <taxon>Euteleostomi</taxon>
        <taxon>Actinopterygii</taxon>
        <taxon>Neopterygii</taxon>
        <taxon>Teleostei</taxon>
        <taxon>Anguilliformes</taxon>
        <taxon>Anguillidae</taxon>
        <taxon>Anguilla</taxon>
    </lineage>
</organism>
<dbReference type="Pfam" id="PF07645">
    <property type="entry name" value="EGF_CA"/>
    <property type="match status" value="2"/>
</dbReference>
<evidence type="ECO:0000256" key="1">
    <source>
        <dbReference type="ARBA" id="ARBA00022536"/>
    </source>
</evidence>
<reference evidence="10" key="1">
    <citation type="submission" date="2021-01" db="EMBL/GenBank/DDBJ databases">
        <title>A chromosome-scale assembly of European eel, Anguilla anguilla.</title>
        <authorList>
            <person name="Henkel C."/>
            <person name="Jong-Raadsen S.A."/>
            <person name="Dufour S."/>
            <person name="Weltzien F.-A."/>
            <person name="Palstra A.P."/>
            <person name="Pelster B."/>
            <person name="Spaink H.P."/>
            <person name="Van Den Thillart G.E."/>
            <person name="Jansen H."/>
            <person name="Zahm M."/>
            <person name="Klopp C."/>
            <person name="Cedric C."/>
            <person name="Louis A."/>
            <person name="Berthelot C."/>
            <person name="Parey E."/>
            <person name="Roest Crollius H."/>
            <person name="Montfort J."/>
            <person name="Robinson-Rechavi M."/>
            <person name="Bucao C."/>
            <person name="Bouchez O."/>
            <person name="Gislard M."/>
            <person name="Lluch J."/>
            <person name="Milhes M."/>
            <person name="Lampietro C."/>
            <person name="Lopez Roques C."/>
            <person name="Donnadieu C."/>
            <person name="Braasch I."/>
            <person name="Desvignes T."/>
            <person name="Postlethwait J."/>
            <person name="Bobe J."/>
            <person name="Guiguen Y."/>
            <person name="Dirks R."/>
        </authorList>
    </citation>
    <scope>NUCLEOTIDE SEQUENCE</scope>
    <source>
        <strain evidence="10">Tag_6206</strain>
        <tissue evidence="10">Liver</tissue>
    </source>
</reference>
<dbReference type="GO" id="GO:0030855">
    <property type="term" value="P:epithelial cell differentiation"/>
    <property type="evidence" value="ECO:0007669"/>
    <property type="project" value="UniProtKB-ARBA"/>
</dbReference>
<dbReference type="CDD" id="cd00054">
    <property type="entry name" value="EGF_CA"/>
    <property type="match status" value="2"/>
</dbReference>
<evidence type="ECO:0000256" key="6">
    <source>
        <dbReference type="PROSITE-ProRule" id="PRU00302"/>
    </source>
</evidence>
<dbReference type="CDD" id="cd00033">
    <property type="entry name" value="CCP"/>
    <property type="match status" value="6"/>
</dbReference>
<feature type="domain" description="Sushi" evidence="9">
    <location>
        <begin position="417"/>
        <end position="476"/>
    </location>
</feature>
<dbReference type="SUPFAM" id="SSF57184">
    <property type="entry name" value="Growth factor receptor domain"/>
    <property type="match status" value="1"/>
</dbReference>